<dbReference type="EMBL" id="MU865354">
    <property type="protein sequence ID" value="KAK4226077.1"/>
    <property type="molecule type" value="Genomic_DNA"/>
</dbReference>
<dbReference type="PROSITE" id="PS51375">
    <property type="entry name" value="PPR"/>
    <property type="match status" value="1"/>
</dbReference>
<comment type="subunit">
    <text evidence="4">Binds to mitochondrial small subunit 15S rRNA.</text>
</comment>
<comment type="function">
    <text evidence="3">Regulates mitochondrial small subunit maturation by controlling 15S rRNA 5'-end processing. Localizes to the 5' precursor of the 15S rRNA in a position that is subsequently occupied by mS47 in the mature yeast mtSSU. Uses structure and sequence-specific RNA recognition, binding to a single-stranded region of the precursor and specifically recognizing bases -6 to -1. The exchange of Ccm1 for mS47 is coupled to the irreversible removal of precursor rRNA that is accompanied by conformational changes of the mitoribosomal proteins uS5m and mS26. These conformational changes signal completion of 5'-end rRNA processing through protection of the mature 5'-end of the 15S rRNA and stabilization of mS47. The removal of the 5' precursor together with the dissociation of Ccm1 may be catalyzed by the 5'-3' exoribonuclease Pet127. Involved in the specific removal of group I introns in mitochondrial encoded transcripts.</text>
</comment>
<gene>
    <name evidence="7" type="ORF">QBC38DRAFT_481447</name>
</gene>
<comment type="caution">
    <text evidence="7">The sequence shown here is derived from an EMBL/GenBank/DDBJ whole genome shotgun (WGS) entry which is preliminary data.</text>
</comment>
<evidence type="ECO:0000256" key="4">
    <source>
        <dbReference type="ARBA" id="ARBA00044511"/>
    </source>
</evidence>
<organism evidence="7 8">
    <name type="scientific">Podospora fimiseda</name>
    <dbReference type="NCBI Taxonomy" id="252190"/>
    <lineage>
        <taxon>Eukaryota</taxon>
        <taxon>Fungi</taxon>
        <taxon>Dikarya</taxon>
        <taxon>Ascomycota</taxon>
        <taxon>Pezizomycotina</taxon>
        <taxon>Sordariomycetes</taxon>
        <taxon>Sordariomycetidae</taxon>
        <taxon>Sordariales</taxon>
        <taxon>Podosporaceae</taxon>
        <taxon>Podospora</taxon>
    </lineage>
</organism>
<sequence length="748" mass="85011">MYVCRSCLQRINGLRTQSPFEARLLRPFRTTNPSLHIVRRSYSTWEEKQEFVRKPYIPEHPLPKSASGKRAPLEPRPGVLGIEDIQAALRDEAAPENEDDQSGEAGKDYQSNSYEKKLEFVVRKHLQYLKDPLEIGNHVKSCLDAGRWDEALLMTRKASASTRVEVSWNYLIDHQLKGGHLAFAIKLYNEMKKRGQQPNAKTYTIIFKGCSESIHPKVAVAQATKLYHALLRKTVKSAFEPNTYHLNAVLGVCARAQDLESLFSILATADTRHRAPDSRTFTIVLNALRYQVTSIEPKMGQFTEIEKANLAQESISKAQTLWTDVLTLWRSGKLLMDEQLVVAMGQVLVLGTWKDNEKVFQLLQQVMQVPDPDRITRRLARLTKQMAIELKAGAEGEAENGAEKAVEERAEEDDLDYQSEHVQQEQTGEFGAGVLAEQVEQFPHPGNKTLSLVLKALENTKKTSLAPKYWKHFKYAYKVIPDLENYSAYLLCLRRGHASTQAASVIEGMPKEFLSNVTFRIGLKTCIDDRLNSKSFAAACKILEIMRRMMRYPDGISMRLFLHAARHNFKHLEKLEKTNPLAYKFARGEQFVQAVQSIWRPLQILIRSFSYPEQPSRSPEEALRKAKDTMQEAMATARAMMSLIDVVTNENMAKPPVIKDLRLKRKFLNLLVEQYITKLYPHGPPGLETTRENMIRSGAVKEVGPEMQQRLTHNLRMALKDAEGKYGNFDAQLMKALEELGVGVKAEA</sequence>
<evidence type="ECO:0000256" key="2">
    <source>
        <dbReference type="ARBA" id="ARBA00022737"/>
    </source>
</evidence>
<keyword evidence="8" id="KW-1185">Reference proteome</keyword>
<dbReference type="NCBIfam" id="TIGR00756">
    <property type="entry name" value="PPR"/>
    <property type="match status" value="1"/>
</dbReference>
<comment type="similarity">
    <text evidence="1">Belongs to the CCM1 family.</text>
</comment>
<evidence type="ECO:0000313" key="8">
    <source>
        <dbReference type="Proteomes" id="UP001301958"/>
    </source>
</evidence>
<evidence type="ECO:0000313" key="7">
    <source>
        <dbReference type="EMBL" id="KAK4226077.1"/>
    </source>
</evidence>
<feature type="region of interest" description="Disordered" evidence="6">
    <location>
        <begin position="56"/>
        <end position="77"/>
    </location>
</feature>
<evidence type="ECO:0000256" key="5">
    <source>
        <dbReference type="PROSITE-ProRule" id="PRU00708"/>
    </source>
</evidence>
<name>A0AAN7BMJ8_9PEZI</name>
<evidence type="ECO:0000256" key="6">
    <source>
        <dbReference type="SAM" id="MobiDB-lite"/>
    </source>
</evidence>
<evidence type="ECO:0000256" key="3">
    <source>
        <dbReference type="ARBA" id="ARBA00044493"/>
    </source>
</evidence>
<evidence type="ECO:0000256" key="1">
    <source>
        <dbReference type="ARBA" id="ARBA00006192"/>
    </source>
</evidence>
<feature type="repeat" description="PPR" evidence="5">
    <location>
        <begin position="164"/>
        <end position="198"/>
    </location>
</feature>
<keyword evidence="2" id="KW-0677">Repeat</keyword>
<accession>A0AAN7BMJ8</accession>
<proteinExistence type="inferred from homology"/>
<feature type="region of interest" description="Disordered" evidence="6">
    <location>
        <begin position="393"/>
        <end position="422"/>
    </location>
</feature>
<dbReference type="InterPro" id="IPR011990">
    <property type="entry name" value="TPR-like_helical_dom_sf"/>
</dbReference>
<dbReference type="PANTHER" id="PTHR47447">
    <property type="entry name" value="OS03G0856100 PROTEIN"/>
    <property type="match status" value="1"/>
</dbReference>
<dbReference type="AlphaFoldDB" id="A0AAN7BMJ8"/>
<dbReference type="Proteomes" id="UP001301958">
    <property type="component" value="Unassembled WGS sequence"/>
</dbReference>
<reference evidence="7" key="1">
    <citation type="journal article" date="2023" name="Mol. Phylogenet. Evol.">
        <title>Genome-scale phylogeny and comparative genomics of the fungal order Sordariales.</title>
        <authorList>
            <person name="Hensen N."/>
            <person name="Bonometti L."/>
            <person name="Westerberg I."/>
            <person name="Brannstrom I.O."/>
            <person name="Guillou S."/>
            <person name="Cros-Aarteil S."/>
            <person name="Calhoun S."/>
            <person name="Haridas S."/>
            <person name="Kuo A."/>
            <person name="Mondo S."/>
            <person name="Pangilinan J."/>
            <person name="Riley R."/>
            <person name="LaButti K."/>
            <person name="Andreopoulos B."/>
            <person name="Lipzen A."/>
            <person name="Chen C."/>
            <person name="Yan M."/>
            <person name="Daum C."/>
            <person name="Ng V."/>
            <person name="Clum A."/>
            <person name="Steindorff A."/>
            <person name="Ohm R.A."/>
            <person name="Martin F."/>
            <person name="Silar P."/>
            <person name="Natvig D.O."/>
            <person name="Lalanne C."/>
            <person name="Gautier V."/>
            <person name="Ament-Velasquez S.L."/>
            <person name="Kruys A."/>
            <person name="Hutchinson M.I."/>
            <person name="Powell A.J."/>
            <person name="Barry K."/>
            <person name="Miller A.N."/>
            <person name="Grigoriev I.V."/>
            <person name="Debuchy R."/>
            <person name="Gladieux P."/>
            <person name="Hiltunen Thoren M."/>
            <person name="Johannesson H."/>
        </authorList>
    </citation>
    <scope>NUCLEOTIDE SEQUENCE</scope>
    <source>
        <strain evidence="7">CBS 990.96</strain>
    </source>
</reference>
<dbReference type="InterPro" id="IPR002885">
    <property type="entry name" value="PPR_rpt"/>
</dbReference>
<protein>
    <recommendedName>
        <fullName evidence="9">Pentatricopeptide repeat protein</fullName>
    </recommendedName>
</protein>
<dbReference type="Gene3D" id="1.25.40.10">
    <property type="entry name" value="Tetratricopeptide repeat domain"/>
    <property type="match status" value="2"/>
</dbReference>
<dbReference type="Pfam" id="PF13041">
    <property type="entry name" value="PPR_2"/>
    <property type="match status" value="1"/>
</dbReference>
<evidence type="ECO:0008006" key="9">
    <source>
        <dbReference type="Google" id="ProtNLM"/>
    </source>
</evidence>
<reference evidence="7" key="2">
    <citation type="submission" date="2023-05" db="EMBL/GenBank/DDBJ databases">
        <authorList>
            <consortium name="Lawrence Berkeley National Laboratory"/>
            <person name="Steindorff A."/>
            <person name="Hensen N."/>
            <person name="Bonometti L."/>
            <person name="Westerberg I."/>
            <person name="Brannstrom I.O."/>
            <person name="Guillou S."/>
            <person name="Cros-Aarteil S."/>
            <person name="Calhoun S."/>
            <person name="Haridas S."/>
            <person name="Kuo A."/>
            <person name="Mondo S."/>
            <person name="Pangilinan J."/>
            <person name="Riley R."/>
            <person name="Labutti K."/>
            <person name="Andreopoulos B."/>
            <person name="Lipzen A."/>
            <person name="Chen C."/>
            <person name="Yanf M."/>
            <person name="Daum C."/>
            <person name="Ng V."/>
            <person name="Clum A."/>
            <person name="Ohm R."/>
            <person name="Martin F."/>
            <person name="Silar P."/>
            <person name="Natvig D."/>
            <person name="Lalanne C."/>
            <person name="Gautier V."/>
            <person name="Ament-Velasquez S.L."/>
            <person name="Kruys A."/>
            <person name="Hutchinson M.I."/>
            <person name="Powell A.J."/>
            <person name="Barry K."/>
            <person name="Miller A.N."/>
            <person name="Grigoriev I.V."/>
            <person name="Debuchy R."/>
            <person name="Gladieux P."/>
            <person name="Thoren M.H."/>
            <person name="Johannesson H."/>
        </authorList>
    </citation>
    <scope>NUCLEOTIDE SEQUENCE</scope>
    <source>
        <strain evidence="7">CBS 990.96</strain>
    </source>
</reference>
<dbReference type="PANTHER" id="PTHR47447:SF17">
    <property type="entry name" value="OS12G0638900 PROTEIN"/>
    <property type="match status" value="1"/>
</dbReference>